<evidence type="ECO:0000313" key="9">
    <source>
        <dbReference type="EMBL" id="GGW58148.1"/>
    </source>
</evidence>
<accession>A0A918J8Q1</accession>
<dbReference type="PANTHER" id="PTHR43734:SF7">
    <property type="entry name" value="4,4'-DIAPONEUROSPORENE OXYGENASE"/>
    <property type="match status" value="1"/>
</dbReference>
<dbReference type="Pfam" id="PF01593">
    <property type="entry name" value="Amino_oxidase"/>
    <property type="match status" value="1"/>
</dbReference>
<evidence type="ECO:0000256" key="7">
    <source>
        <dbReference type="ARBA" id="ARBA00048532"/>
    </source>
</evidence>
<organism evidence="9 10">
    <name type="scientific">Streptomyces lucensis JCM 4490</name>
    <dbReference type="NCBI Taxonomy" id="1306176"/>
    <lineage>
        <taxon>Bacteria</taxon>
        <taxon>Bacillati</taxon>
        <taxon>Actinomycetota</taxon>
        <taxon>Actinomycetes</taxon>
        <taxon>Kitasatosporales</taxon>
        <taxon>Streptomycetaceae</taxon>
        <taxon>Streptomyces</taxon>
    </lineage>
</organism>
<comment type="pathway">
    <text evidence="2">Carotenoid biosynthesis; staphyloxanthin biosynthesis; staphyloxanthin from farnesyl diphosphate: step 3/5.</text>
</comment>
<dbReference type="Gene3D" id="3.50.50.60">
    <property type="entry name" value="FAD/NAD(P)-binding domain"/>
    <property type="match status" value="2"/>
</dbReference>
<evidence type="ECO:0000256" key="1">
    <source>
        <dbReference type="ARBA" id="ARBA00023002"/>
    </source>
</evidence>
<evidence type="ECO:0000313" key="10">
    <source>
        <dbReference type="Proteomes" id="UP000620224"/>
    </source>
</evidence>
<evidence type="ECO:0000259" key="8">
    <source>
        <dbReference type="Pfam" id="PF01593"/>
    </source>
</evidence>
<comment type="similarity">
    <text evidence="3">Belongs to the carotenoid/retinoid oxidoreductase family. CrtP subfamily.</text>
</comment>
<dbReference type="EMBL" id="BMUE01000008">
    <property type="protein sequence ID" value="GGW58148.1"/>
    <property type="molecule type" value="Genomic_DNA"/>
</dbReference>
<proteinExistence type="inferred from homology"/>
<dbReference type="Proteomes" id="UP000620224">
    <property type="component" value="Unassembled WGS sequence"/>
</dbReference>
<feature type="domain" description="Amine oxidase" evidence="8">
    <location>
        <begin position="34"/>
        <end position="535"/>
    </location>
</feature>
<dbReference type="InterPro" id="IPR036188">
    <property type="entry name" value="FAD/NAD-bd_sf"/>
</dbReference>
<gene>
    <name evidence="9" type="ORF">GCM10010503_38970</name>
</gene>
<evidence type="ECO:0000256" key="5">
    <source>
        <dbReference type="ARBA" id="ARBA00041900"/>
    </source>
</evidence>
<comment type="caution">
    <text evidence="9">The sequence shown here is derived from an EMBL/GenBank/DDBJ whole genome shotgun (WGS) entry which is preliminary data.</text>
</comment>
<protein>
    <recommendedName>
        <fullName evidence="4">4,4'-diaponeurosporene oxygenase</fullName>
    </recommendedName>
    <alternativeName>
        <fullName evidence="5">4,4'-diaponeurosporene oxidase</fullName>
    </alternativeName>
    <alternativeName>
        <fullName evidence="6">Carotenoid oxidase</fullName>
    </alternativeName>
</protein>
<dbReference type="GO" id="GO:0016491">
    <property type="term" value="F:oxidoreductase activity"/>
    <property type="evidence" value="ECO:0007669"/>
    <property type="project" value="UniProtKB-KW"/>
</dbReference>
<dbReference type="RefSeq" id="WP_190016594.1">
    <property type="nucleotide sequence ID" value="NZ_BMUE01000008.1"/>
</dbReference>
<keyword evidence="1" id="KW-0560">Oxidoreductase</keyword>
<evidence type="ECO:0000256" key="6">
    <source>
        <dbReference type="ARBA" id="ARBA00042619"/>
    </source>
</evidence>
<evidence type="ECO:0000256" key="2">
    <source>
        <dbReference type="ARBA" id="ARBA00037901"/>
    </source>
</evidence>
<evidence type="ECO:0000256" key="3">
    <source>
        <dbReference type="ARBA" id="ARBA00038194"/>
    </source>
</evidence>
<sequence>MHMDIIRQRVRKGISVMAAEHDVDYDVVVIGSGMGGLSAATRLAQAGRSVALVEKNTWVGGYAHGFGQDGFHWDHGGHIFLAYRLGAQAREVFQRLKLDEHVEMRPINQSFRCVFPADALTIPGDITAAADAFGQRFPHERDGIRRIFLTMEALIDQVNQFVPAFRVGNGRRHPLDPVFEQFQRRNVGRALAVLPGVRRIPGGDLLRYQRKTFAELLDDNISDPHLKAYFSMLSAGIGAGPETLSAVIAGVFFIHALRTMWLPLGGFGKLAQKTAALFEERGGTLYLGDAVTRIVVDQGRAVGVETASGRLLRARAVISAADGRTTLLKMIDPALLPPKLRAELPLMPLTPSIFQVHLGVDMDLTPYRDKVERLNFVYPHDDIERAMQHFPNGEYEKAAYFAYIATLHQSEMAPTGRHSMKLESYTTLRTKGIDWQRDADTIARSFVQRTNALIPGLSEHIVTQAVRTPLDLAADTGNSEGAFAGWAFTPELLSKERPQQRTPVPGLYLAGHWTTPAAGVPWVMLSGFNTANTVLNDLSRRTR</sequence>
<name>A0A918J8Q1_9ACTN</name>
<comment type="catalytic activity">
    <reaction evidence="7">
        <text>all-trans-4,4'-diaponeurosporene + 2 AH2 + 2 O2 = 4,4'-diaponeurosporenal + 2 A + 3 H2O</text>
        <dbReference type="Rhea" id="RHEA:56104"/>
        <dbReference type="ChEBI" id="CHEBI:13193"/>
        <dbReference type="ChEBI" id="CHEBI:15377"/>
        <dbReference type="ChEBI" id="CHEBI:15379"/>
        <dbReference type="ChEBI" id="CHEBI:17499"/>
        <dbReference type="ChEBI" id="CHEBI:62743"/>
        <dbReference type="ChEBI" id="CHEBI:79065"/>
    </reaction>
</comment>
<dbReference type="AlphaFoldDB" id="A0A918J8Q1"/>
<reference evidence="9" key="1">
    <citation type="journal article" date="2014" name="Int. J. Syst. Evol. Microbiol.">
        <title>Complete genome sequence of Corynebacterium casei LMG S-19264T (=DSM 44701T), isolated from a smear-ripened cheese.</title>
        <authorList>
            <consortium name="US DOE Joint Genome Institute (JGI-PGF)"/>
            <person name="Walter F."/>
            <person name="Albersmeier A."/>
            <person name="Kalinowski J."/>
            <person name="Ruckert C."/>
        </authorList>
    </citation>
    <scope>NUCLEOTIDE SEQUENCE</scope>
    <source>
        <strain evidence="9">JCM 4490</strain>
    </source>
</reference>
<dbReference type="PANTHER" id="PTHR43734">
    <property type="entry name" value="PHYTOENE DESATURASE"/>
    <property type="match status" value="1"/>
</dbReference>
<keyword evidence="10" id="KW-1185">Reference proteome</keyword>
<dbReference type="InterPro" id="IPR002937">
    <property type="entry name" value="Amino_oxidase"/>
</dbReference>
<evidence type="ECO:0000256" key="4">
    <source>
        <dbReference type="ARBA" id="ARBA00039159"/>
    </source>
</evidence>
<reference evidence="9" key="2">
    <citation type="submission" date="2020-09" db="EMBL/GenBank/DDBJ databases">
        <authorList>
            <person name="Sun Q."/>
            <person name="Ohkuma M."/>
        </authorList>
    </citation>
    <scope>NUCLEOTIDE SEQUENCE</scope>
    <source>
        <strain evidence="9">JCM 4490</strain>
    </source>
</reference>
<dbReference type="SUPFAM" id="SSF51905">
    <property type="entry name" value="FAD/NAD(P)-binding domain"/>
    <property type="match status" value="1"/>
</dbReference>